<name>A0ABS0SGC5_9HYPH</name>
<dbReference type="RefSeq" id="WP_198477897.1">
    <property type="nucleotide sequence ID" value="NZ_JADGMQ010000015.1"/>
</dbReference>
<accession>A0ABS0SGC5</accession>
<proteinExistence type="predicted"/>
<comment type="caution">
    <text evidence="2">The sequence shown here is derived from an EMBL/GenBank/DDBJ whole genome shotgun (WGS) entry which is preliminary data.</text>
</comment>
<sequence length="165" mass="17528">MIIREETEADIGPITTITEAAFAGHPHSNNTEARIIAALRQAGALSMSLVAEEADAVVGHIAFSPVTIESVTDGWFALGPVSVAPALQRMGIGGALIRKGLSLIEKQGAFGCVLIGDPAYYRRLGFKTNSALTYRDLPEGYLQYITFSGAQPHGEVQFHPAFGVT</sequence>
<dbReference type="Pfam" id="PF13508">
    <property type="entry name" value="Acetyltransf_7"/>
    <property type="match status" value="1"/>
</dbReference>
<dbReference type="Gene3D" id="3.40.630.30">
    <property type="match status" value="1"/>
</dbReference>
<feature type="domain" description="N-acetyltransferase" evidence="1">
    <location>
        <begin position="1"/>
        <end position="144"/>
    </location>
</feature>
<gene>
    <name evidence="2" type="ORF">IOD40_17005</name>
</gene>
<organism evidence="2 3">
    <name type="scientific">Aquamicrobium zhengzhouense</name>
    <dbReference type="NCBI Taxonomy" id="2781738"/>
    <lineage>
        <taxon>Bacteria</taxon>
        <taxon>Pseudomonadati</taxon>
        <taxon>Pseudomonadota</taxon>
        <taxon>Alphaproteobacteria</taxon>
        <taxon>Hyphomicrobiales</taxon>
        <taxon>Phyllobacteriaceae</taxon>
        <taxon>Aquamicrobium</taxon>
    </lineage>
</organism>
<dbReference type="InterPro" id="IPR016181">
    <property type="entry name" value="Acyl_CoA_acyltransferase"/>
</dbReference>
<keyword evidence="3" id="KW-1185">Reference proteome</keyword>
<evidence type="ECO:0000313" key="2">
    <source>
        <dbReference type="EMBL" id="MBI1622362.1"/>
    </source>
</evidence>
<evidence type="ECO:0000313" key="3">
    <source>
        <dbReference type="Proteomes" id="UP000601789"/>
    </source>
</evidence>
<dbReference type="PROSITE" id="PS51186">
    <property type="entry name" value="GNAT"/>
    <property type="match status" value="1"/>
</dbReference>
<dbReference type="SUPFAM" id="SSF55729">
    <property type="entry name" value="Acyl-CoA N-acyltransferases (Nat)"/>
    <property type="match status" value="1"/>
</dbReference>
<dbReference type="Proteomes" id="UP000601789">
    <property type="component" value="Unassembled WGS sequence"/>
</dbReference>
<dbReference type="CDD" id="cd04301">
    <property type="entry name" value="NAT_SF"/>
    <property type="match status" value="1"/>
</dbReference>
<evidence type="ECO:0000259" key="1">
    <source>
        <dbReference type="PROSITE" id="PS51186"/>
    </source>
</evidence>
<dbReference type="InterPro" id="IPR000182">
    <property type="entry name" value="GNAT_dom"/>
</dbReference>
<protein>
    <submittedName>
        <fullName evidence="2">N-acetyltransferase</fullName>
    </submittedName>
</protein>
<dbReference type="EMBL" id="JADGMQ010000015">
    <property type="protein sequence ID" value="MBI1622362.1"/>
    <property type="molecule type" value="Genomic_DNA"/>
</dbReference>
<reference evidence="2 3" key="1">
    <citation type="submission" date="2020-10" db="EMBL/GenBank/DDBJ databases">
        <title>Aquamicrobium zhengzhouensis sp. nov., a exopolysaccharide producing bacterium isolated from farmland soil.</title>
        <authorList>
            <person name="Wang X."/>
        </authorList>
    </citation>
    <scope>NUCLEOTIDE SEQUENCE [LARGE SCALE GENOMIC DNA]</scope>
    <source>
        <strain evidence="3">cd-1</strain>
    </source>
</reference>